<comment type="similarity">
    <text evidence="6">Belongs to the ABC-4 integral membrane protein family.</text>
</comment>
<dbReference type="InterPro" id="IPR003838">
    <property type="entry name" value="ABC3_permease_C"/>
</dbReference>
<feature type="domain" description="MacB-like periplasmic core" evidence="9">
    <location>
        <begin position="1"/>
        <end position="143"/>
    </location>
</feature>
<dbReference type="GO" id="GO:0022857">
    <property type="term" value="F:transmembrane transporter activity"/>
    <property type="evidence" value="ECO:0007669"/>
    <property type="project" value="TreeGrafter"/>
</dbReference>
<evidence type="ECO:0000256" key="6">
    <source>
        <dbReference type="ARBA" id="ARBA00038076"/>
    </source>
</evidence>
<reference evidence="10" key="1">
    <citation type="journal article" date="2014" name="Front. Microbiol.">
        <title>High frequency of phylogenetically diverse reductive dehalogenase-homologous genes in deep subseafloor sedimentary metagenomes.</title>
        <authorList>
            <person name="Kawai M."/>
            <person name="Futagami T."/>
            <person name="Toyoda A."/>
            <person name="Takaki Y."/>
            <person name="Nishi S."/>
            <person name="Hori S."/>
            <person name="Arai W."/>
            <person name="Tsubouchi T."/>
            <person name="Morono Y."/>
            <person name="Uchiyama I."/>
            <person name="Ito T."/>
            <person name="Fujiyama A."/>
            <person name="Inagaki F."/>
            <person name="Takami H."/>
        </authorList>
    </citation>
    <scope>NUCLEOTIDE SEQUENCE</scope>
    <source>
        <strain evidence="10">Expedition CK06-06</strain>
    </source>
</reference>
<keyword evidence="2" id="KW-1003">Cell membrane</keyword>
<dbReference type="Pfam" id="PF02687">
    <property type="entry name" value="FtsX"/>
    <property type="match status" value="1"/>
</dbReference>
<evidence type="ECO:0000256" key="5">
    <source>
        <dbReference type="ARBA" id="ARBA00023136"/>
    </source>
</evidence>
<evidence type="ECO:0000256" key="2">
    <source>
        <dbReference type="ARBA" id="ARBA00022475"/>
    </source>
</evidence>
<feature type="domain" description="ABC3 transporter permease C-terminal" evidence="8">
    <location>
        <begin position="186"/>
        <end position="300"/>
    </location>
</feature>
<evidence type="ECO:0000259" key="8">
    <source>
        <dbReference type="Pfam" id="PF02687"/>
    </source>
</evidence>
<dbReference type="Pfam" id="PF12704">
    <property type="entry name" value="MacB_PCD"/>
    <property type="match status" value="1"/>
</dbReference>
<keyword evidence="4 7" id="KW-1133">Transmembrane helix</keyword>
<name>X0RIK5_9ZZZZ</name>
<feature type="transmembrane region" description="Helical" evidence="7">
    <location>
        <begin position="183"/>
        <end position="207"/>
    </location>
</feature>
<sequence>VHAAAPEVQVGEQVKFGATNRVSMVVGTSPEFFEVFSYQAESGEVFRRDAVIGRYRVALLGSKLAKDLFGDREPVREQIRIGKQEFRVVGVMEDKGMVGFFNYDEQVYIPVSRAWRMYQPRSLSSIVVRSVDSDDLEGAKGAVAGSLRRRHGLQVGEPDDFNITTPTEMFETFSRIFKVWQGVFFSISGISLVVAGFGIMNIMLVSVTERTREIGVRMAVGAFRGDIMIQFLSESSMICVVGCPLGIGCGWLINRFVENRLAPLEPVMAPNVIVLAVGVAIATGVVSGLYPAWRASRLDPVEALRYE</sequence>
<feature type="transmembrane region" description="Helical" evidence="7">
    <location>
        <begin position="273"/>
        <end position="293"/>
    </location>
</feature>
<comment type="caution">
    <text evidence="10">The sequence shown here is derived from an EMBL/GenBank/DDBJ whole genome shotgun (WGS) entry which is preliminary data.</text>
</comment>
<evidence type="ECO:0000259" key="9">
    <source>
        <dbReference type="Pfam" id="PF12704"/>
    </source>
</evidence>
<dbReference type="InterPro" id="IPR025857">
    <property type="entry name" value="MacB_PCD"/>
</dbReference>
<dbReference type="AlphaFoldDB" id="X0RIK5"/>
<dbReference type="EMBL" id="BARS01005108">
    <property type="protein sequence ID" value="GAF68593.1"/>
    <property type="molecule type" value="Genomic_DNA"/>
</dbReference>
<keyword evidence="3 7" id="KW-0812">Transmembrane</keyword>
<organism evidence="10">
    <name type="scientific">marine sediment metagenome</name>
    <dbReference type="NCBI Taxonomy" id="412755"/>
    <lineage>
        <taxon>unclassified sequences</taxon>
        <taxon>metagenomes</taxon>
        <taxon>ecological metagenomes</taxon>
    </lineage>
</organism>
<protein>
    <recommendedName>
        <fullName evidence="11">ABC3 transporter permease protein domain-containing protein</fullName>
    </recommendedName>
</protein>
<evidence type="ECO:0008006" key="11">
    <source>
        <dbReference type="Google" id="ProtNLM"/>
    </source>
</evidence>
<feature type="non-terminal residue" evidence="10">
    <location>
        <position position="1"/>
    </location>
</feature>
<dbReference type="PANTHER" id="PTHR30572:SF4">
    <property type="entry name" value="ABC TRANSPORTER PERMEASE YTRF"/>
    <property type="match status" value="1"/>
</dbReference>
<dbReference type="GO" id="GO:0005886">
    <property type="term" value="C:plasma membrane"/>
    <property type="evidence" value="ECO:0007669"/>
    <property type="project" value="UniProtKB-SubCell"/>
</dbReference>
<keyword evidence="5 7" id="KW-0472">Membrane</keyword>
<feature type="transmembrane region" description="Helical" evidence="7">
    <location>
        <begin position="227"/>
        <end position="253"/>
    </location>
</feature>
<dbReference type="PANTHER" id="PTHR30572">
    <property type="entry name" value="MEMBRANE COMPONENT OF TRANSPORTER-RELATED"/>
    <property type="match status" value="1"/>
</dbReference>
<dbReference type="InterPro" id="IPR050250">
    <property type="entry name" value="Macrolide_Exporter_MacB"/>
</dbReference>
<evidence type="ECO:0000313" key="10">
    <source>
        <dbReference type="EMBL" id="GAF68593.1"/>
    </source>
</evidence>
<proteinExistence type="inferred from homology"/>
<evidence type="ECO:0000256" key="3">
    <source>
        <dbReference type="ARBA" id="ARBA00022692"/>
    </source>
</evidence>
<comment type="subcellular location">
    <subcellularLocation>
        <location evidence="1">Cell membrane</location>
        <topology evidence="1">Multi-pass membrane protein</topology>
    </subcellularLocation>
</comment>
<accession>X0RIK5</accession>
<gene>
    <name evidence="10" type="ORF">S01H1_10002</name>
</gene>
<evidence type="ECO:0000256" key="4">
    <source>
        <dbReference type="ARBA" id="ARBA00022989"/>
    </source>
</evidence>
<evidence type="ECO:0000256" key="7">
    <source>
        <dbReference type="SAM" id="Phobius"/>
    </source>
</evidence>
<evidence type="ECO:0000256" key="1">
    <source>
        <dbReference type="ARBA" id="ARBA00004651"/>
    </source>
</evidence>